<evidence type="ECO:0000256" key="13">
    <source>
        <dbReference type="ARBA" id="ARBA00025569"/>
    </source>
</evidence>
<evidence type="ECO:0000256" key="7">
    <source>
        <dbReference type="ARBA" id="ARBA00022927"/>
    </source>
</evidence>
<keyword evidence="9" id="KW-0333">Golgi apparatus</keyword>
<dbReference type="Gene3D" id="3.30.60.270">
    <property type="match status" value="2"/>
</dbReference>
<dbReference type="GO" id="GO:0006623">
    <property type="term" value="P:protein targeting to vacuole"/>
    <property type="evidence" value="ECO:0007669"/>
    <property type="project" value="TreeGrafter"/>
</dbReference>
<dbReference type="InterPro" id="IPR006581">
    <property type="entry name" value="VPS10"/>
</dbReference>
<dbReference type="GO" id="GO:0006896">
    <property type="term" value="P:Golgi to vacuole transport"/>
    <property type="evidence" value="ECO:0007669"/>
    <property type="project" value="TreeGrafter"/>
</dbReference>
<feature type="transmembrane region" description="Helical" evidence="20">
    <location>
        <begin position="1369"/>
        <end position="1390"/>
    </location>
</feature>
<dbReference type="GO" id="GO:0005794">
    <property type="term" value="C:Golgi apparatus"/>
    <property type="evidence" value="ECO:0007669"/>
    <property type="project" value="UniProtKB-SubCell"/>
</dbReference>
<dbReference type="OrthoDB" id="443634at2759"/>
<evidence type="ECO:0000256" key="9">
    <source>
        <dbReference type="ARBA" id="ARBA00023034"/>
    </source>
</evidence>
<evidence type="ECO:0000256" key="10">
    <source>
        <dbReference type="ARBA" id="ARBA00023136"/>
    </source>
</evidence>
<organism evidence="23 24">
    <name type="scientific">Cytospora leucostoma</name>
    <dbReference type="NCBI Taxonomy" id="1230097"/>
    <lineage>
        <taxon>Eukaryota</taxon>
        <taxon>Fungi</taxon>
        <taxon>Dikarya</taxon>
        <taxon>Ascomycota</taxon>
        <taxon>Pezizomycotina</taxon>
        <taxon>Sordariomycetes</taxon>
        <taxon>Sordariomycetidae</taxon>
        <taxon>Diaporthales</taxon>
        <taxon>Cytosporaceae</taxon>
        <taxon>Cytospora</taxon>
    </lineage>
</organism>
<dbReference type="Pfam" id="PF15901">
    <property type="entry name" value="Sortilin_C"/>
    <property type="match status" value="2"/>
</dbReference>
<name>A0A423XNM7_9PEZI</name>
<evidence type="ECO:0000256" key="16">
    <source>
        <dbReference type="ARBA" id="ARBA00031902"/>
    </source>
</evidence>
<dbReference type="FunFam" id="3.30.60.270:FF:000005">
    <property type="entry name" value="Sortilin"/>
    <property type="match status" value="2"/>
</dbReference>
<keyword evidence="11" id="KW-0675">Receptor</keyword>
<evidence type="ECO:0000256" key="21">
    <source>
        <dbReference type="SAM" id="SignalP"/>
    </source>
</evidence>
<sequence>MMARGVARAAALLLTSLWTIPLLVQAKGDPTFSTKEFAHYPQNLNYFDQSDILLFQDIDELNVYRSADGGETWQVVADVPDGVSYTLILHEFDNKRAYILTEGMSHYMTDDRGKTWKSFFTNSEMSLWRPEVFSFHASDPDRIIFNGMDCDGIFCDEIATYTTDGFRSDAKFLRGDTAGCWWAKSSEIFTTGQADLDRQRILCAVRDSFSPLKQDNRLVISDNFFSAEDVNGLIQEFEPNLDTYRPVQGIVNVAAVKKYLLVATTSLNTDEMALFVTDDTLKWHRAVFPEDHRIDQEAYTVLESTNYSIQIDVLTTRPSNPMGVMFTSNSNGTFFTRNIEHTNRNMMGHVDFEKIAGIQGIFLLNKVDNWEEVQDSFLAEKKIVSEITHDDGRTFSEVQTHDGGDKIHLHSVTQLINVGRVFSSPAPGLVMANGNTGPFLKSYSEGRLYISDDAGMHWLEGPKGPHKYEFGDQGNVLVAIHDSEKPDVGEIKYSLNHGKDWKTAELPNGLKIKPWVLTTTPDSTSLKFILTGQSGEDINPKFHVIAIDFEGLHERTCDKGDMEDWWARVDEKGDPTCLMGHKQKYRRRKKDADCFIKQEFHLVEVETTDCECTDADFECDYNFRREDGKCVAVGPIIAPEGACENAKPDDVFMGSSGWRLIPGNTCRRTGEQKDAPVQRKCADSQSPPKDPASGKIESSQYVFEGASNGVEKHYLARGESSSANDETIIARGHGKTLITRDAGTTWVQPEALNTDYWRVVLHSYFKESAFFVKKDGKVIYTINRGVTFDEFQAPTEPHIDTNWPRSPLAFHPDKKDWLIWVGDKCTSGGCYQEASLSRDRGDNWKTILRYVDRCEFTGSSTFNFRNPDQILCLAREREEIGTDNNPWQLVGSNDFFDTKKVLENDVKDFATMSEFIVVATQNTTRQTLRALTSLNGDIFAEAHFPFNFEVPHQHAYTVLDSSTHAVNLFVATSTDEDRRYGAIMKSNSNGTSYVASLSNVNCDSNYYVDFEKMLGLEGVAMANIVANHDKTDEPKKLRSQISHNDGAEWAYLPPPEKDIDGKSTGCSGAGTEKCALHIHGYTERLDHSKTYSSAGAVGLMFGWGNVGQYLGALAEADTYMTADAGISWKPVKKGRWSWQYGDQGSIIVLAPRDGKTKTKTVSYTTDEGNTWNDYQFADREVDVVDLTTQTSGVSRKFVVWTRDGDNTVATTLDFTGLADRPCEQKDSPDESDYRIWSPSHPLQDDDCLFGHVTQYMRKKTDRQCYNGYRIQHVYNVRDCTCTRRDYECDYNFELDNHNSCKLVTGLQPVDHIQWCKENPDQVEYYEPTGYRRIPLSTCEGGAEFDKQAPVHACPGKEPEFEQRHGLSGLALFFVIAIPVALAAAAGWWVYKNWERKFGQIRLGEPSIASPAGFGAGAFDSDSPLVRYPVIAVSAAVAVAGAIPLVVQGLWRSASAAVDRWRYGSAAGGGWRSVNGGGGGGVGLGGTRPFTTRDSFARGRDYAHVDDDEGELLGEDSDEEV</sequence>
<evidence type="ECO:0000256" key="8">
    <source>
        <dbReference type="ARBA" id="ARBA00022989"/>
    </source>
</evidence>
<feature type="transmembrane region" description="Helical" evidence="20">
    <location>
        <begin position="1424"/>
        <end position="1446"/>
    </location>
</feature>
<feature type="chain" id="PRO_5019301653" description="Vacuolar protein sorting/targeting protein 10" evidence="21">
    <location>
        <begin position="27"/>
        <end position="1520"/>
    </location>
</feature>
<keyword evidence="5 20" id="KW-0812">Transmembrane</keyword>
<evidence type="ECO:0000313" key="24">
    <source>
        <dbReference type="Proteomes" id="UP000285146"/>
    </source>
</evidence>
<keyword evidence="4" id="KW-0813">Transport</keyword>
<evidence type="ECO:0000256" key="17">
    <source>
        <dbReference type="ARBA" id="ARBA00032705"/>
    </source>
</evidence>
<evidence type="ECO:0000256" key="2">
    <source>
        <dbReference type="ARBA" id="ARBA00004488"/>
    </source>
</evidence>
<dbReference type="SMART" id="SM00602">
    <property type="entry name" value="VPS10"/>
    <property type="match status" value="2"/>
</dbReference>
<keyword evidence="12" id="KW-0325">Glycoprotein</keyword>
<dbReference type="EMBL" id="LKEB01000001">
    <property type="protein sequence ID" value="ROW18116.1"/>
    <property type="molecule type" value="Genomic_DNA"/>
</dbReference>
<dbReference type="STRING" id="1230097.A0A423XNM7"/>
<dbReference type="InterPro" id="IPR031778">
    <property type="entry name" value="Sortilin_N"/>
</dbReference>
<accession>A0A423XNM7</accession>
<comment type="subcellular location">
    <subcellularLocation>
        <location evidence="1">Golgi apparatus</location>
        <location evidence="1">trans-Golgi network membrane</location>
        <topology evidence="1">Multi-pass membrane protein</topology>
    </subcellularLocation>
    <subcellularLocation>
        <location evidence="2">Prevacuolar compartment membrane</location>
        <topology evidence="2">Multi-pass membrane protein</topology>
    </subcellularLocation>
</comment>
<reference evidence="23 24" key="1">
    <citation type="submission" date="2015-09" db="EMBL/GenBank/DDBJ databases">
        <title>Host preference determinants of Valsa canker pathogens revealed by comparative genomics.</title>
        <authorList>
            <person name="Yin Z."/>
            <person name="Huang L."/>
        </authorList>
    </citation>
    <scope>NUCLEOTIDE SEQUENCE [LARGE SCALE GENOMIC DNA]</scope>
    <source>
        <strain evidence="23 24">SXYLt</strain>
    </source>
</reference>
<evidence type="ECO:0000256" key="14">
    <source>
        <dbReference type="ARBA" id="ARBA00031250"/>
    </source>
</evidence>
<keyword evidence="8 20" id="KW-1133">Transmembrane helix</keyword>
<dbReference type="PANTHER" id="PTHR12106:SF27">
    <property type="entry name" value="SORTILIN-RELATED RECEPTOR"/>
    <property type="match status" value="1"/>
</dbReference>
<dbReference type="InterPro" id="IPR015943">
    <property type="entry name" value="WD40/YVTN_repeat-like_dom_sf"/>
</dbReference>
<protein>
    <recommendedName>
        <fullName evidence="3">Vacuolar protein sorting/targeting protein 10</fullName>
    </recommendedName>
    <alternativeName>
        <fullName evidence="15">Carboxypeptidase Y receptor</fullName>
    </alternativeName>
    <alternativeName>
        <fullName evidence="14 16">Sortilin VPS10</fullName>
    </alternativeName>
    <alternativeName>
        <fullName evidence="17 18">Vacuolar carboxypeptidase Sorting receptor VPS10</fullName>
    </alternativeName>
</protein>
<comment type="function">
    <text evidence="13">Functions as a sorting receptor in the Golgi compartment required for the intracellular sorting and delivery of soluble vacuolar proteins, like carboxypeptidase Y (CPY) and proteinase A. Executes multiple rounds of sorting by cycling between the late Golgi and a prevacuolar endosome-like compartment.</text>
</comment>
<proteinExistence type="predicted"/>
<dbReference type="InParanoid" id="A0A423XNM7"/>
<evidence type="ECO:0000256" key="6">
    <source>
        <dbReference type="ARBA" id="ARBA00022737"/>
    </source>
</evidence>
<dbReference type="Proteomes" id="UP000285146">
    <property type="component" value="Unassembled WGS sequence"/>
</dbReference>
<dbReference type="SUPFAM" id="SSF110296">
    <property type="entry name" value="Oligoxyloglucan reducing end-specific cellobiohydrolase"/>
    <property type="match status" value="2"/>
</dbReference>
<comment type="caution">
    <text evidence="23">The sequence shown here is derived from an EMBL/GenBank/DDBJ whole genome shotgun (WGS) entry which is preliminary data.</text>
</comment>
<dbReference type="GO" id="GO:0005829">
    <property type="term" value="C:cytosol"/>
    <property type="evidence" value="ECO:0007669"/>
    <property type="project" value="GOC"/>
</dbReference>
<keyword evidence="24" id="KW-1185">Reference proteome</keyword>
<dbReference type="InterPro" id="IPR031777">
    <property type="entry name" value="Sortilin_C"/>
</dbReference>
<dbReference type="GO" id="GO:0016020">
    <property type="term" value="C:membrane"/>
    <property type="evidence" value="ECO:0007669"/>
    <property type="project" value="InterPro"/>
</dbReference>
<dbReference type="InterPro" id="IPR050310">
    <property type="entry name" value="VPS10-sortilin"/>
</dbReference>
<feature type="domain" description="VPS10" evidence="22">
    <location>
        <begin position="52"/>
        <end position="686"/>
    </location>
</feature>
<keyword evidence="10 20" id="KW-0472">Membrane</keyword>
<dbReference type="Gene3D" id="2.10.70.80">
    <property type="match status" value="2"/>
</dbReference>
<feature type="compositionally biased region" description="Basic and acidic residues" evidence="19">
    <location>
        <begin position="668"/>
        <end position="682"/>
    </location>
</feature>
<dbReference type="Gene3D" id="2.130.10.10">
    <property type="entry name" value="YVTN repeat-like/Quinoprotein amine dehydrogenase"/>
    <property type="match status" value="2"/>
</dbReference>
<dbReference type="PANTHER" id="PTHR12106">
    <property type="entry name" value="SORTILIN RELATED"/>
    <property type="match status" value="1"/>
</dbReference>
<evidence type="ECO:0000256" key="15">
    <source>
        <dbReference type="ARBA" id="ARBA00031354"/>
    </source>
</evidence>
<dbReference type="Pfam" id="PF15902">
    <property type="entry name" value="Sortilin-Vps10"/>
    <property type="match status" value="2"/>
</dbReference>
<keyword evidence="7" id="KW-0653">Protein transport</keyword>
<feature type="region of interest" description="Disordered" evidence="19">
    <location>
        <begin position="664"/>
        <end position="696"/>
    </location>
</feature>
<gene>
    <name evidence="23" type="ORF">VPNG_00042</name>
</gene>
<evidence type="ECO:0000256" key="3">
    <source>
        <dbReference type="ARBA" id="ARBA00015369"/>
    </source>
</evidence>
<evidence type="ECO:0000256" key="1">
    <source>
        <dbReference type="ARBA" id="ARBA00004166"/>
    </source>
</evidence>
<evidence type="ECO:0000256" key="18">
    <source>
        <dbReference type="ARBA" id="ARBA00032910"/>
    </source>
</evidence>
<evidence type="ECO:0000256" key="19">
    <source>
        <dbReference type="SAM" id="MobiDB-lite"/>
    </source>
</evidence>
<evidence type="ECO:0000256" key="4">
    <source>
        <dbReference type="ARBA" id="ARBA00022448"/>
    </source>
</evidence>
<feature type="domain" description="VPS10" evidence="22">
    <location>
        <begin position="725"/>
        <end position="1358"/>
    </location>
</feature>
<keyword evidence="6" id="KW-0677">Repeat</keyword>
<feature type="signal peptide" evidence="21">
    <location>
        <begin position="1"/>
        <end position="26"/>
    </location>
</feature>
<evidence type="ECO:0000256" key="20">
    <source>
        <dbReference type="SAM" id="Phobius"/>
    </source>
</evidence>
<evidence type="ECO:0000256" key="5">
    <source>
        <dbReference type="ARBA" id="ARBA00022692"/>
    </source>
</evidence>
<evidence type="ECO:0000313" key="23">
    <source>
        <dbReference type="EMBL" id="ROW18116.1"/>
    </source>
</evidence>
<evidence type="ECO:0000256" key="11">
    <source>
        <dbReference type="ARBA" id="ARBA00023170"/>
    </source>
</evidence>
<dbReference type="FunCoup" id="A0A423XNM7">
    <property type="interactions" value="177"/>
</dbReference>
<keyword evidence="21" id="KW-0732">Signal</keyword>
<evidence type="ECO:0000259" key="22">
    <source>
        <dbReference type="SMART" id="SM00602"/>
    </source>
</evidence>
<evidence type="ECO:0000256" key="12">
    <source>
        <dbReference type="ARBA" id="ARBA00023180"/>
    </source>
</evidence>
<dbReference type="GO" id="GO:0006895">
    <property type="term" value="P:Golgi to endosome transport"/>
    <property type="evidence" value="ECO:0007669"/>
    <property type="project" value="TreeGrafter"/>
</dbReference>